<name>A0A0D0AN47_9AGAM</name>
<dbReference type="AlphaFoldDB" id="A0A0D0AN47"/>
<proteinExistence type="predicted"/>
<protein>
    <submittedName>
        <fullName evidence="1">Uncharacterized protein</fullName>
    </submittedName>
</protein>
<sequence>IIKTSYDRKRRSNVRFPAKTNRRENIVWTEGERVKAEAGEVVQDIDDLHSKVKLSLQNETYINSPFSGGLDLRNSDGSLMAFVCSSLPEVIRRNLTSNLLACFDGREVL</sequence>
<dbReference type="HOGENOM" id="CLU_2190371_0_0_1"/>
<dbReference type="Proteomes" id="UP000054485">
    <property type="component" value="Unassembled WGS sequence"/>
</dbReference>
<dbReference type="InParanoid" id="A0A0D0AN47"/>
<organism evidence="1 2">
    <name type="scientific">Suillus luteus UH-Slu-Lm8-n1</name>
    <dbReference type="NCBI Taxonomy" id="930992"/>
    <lineage>
        <taxon>Eukaryota</taxon>
        <taxon>Fungi</taxon>
        <taxon>Dikarya</taxon>
        <taxon>Basidiomycota</taxon>
        <taxon>Agaricomycotina</taxon>
        <taxon>Agaricomycetes</taxon>
        <taxon>Agaricomycetidae</taxon>
        <taxon>Boletales</taxon>
        <taxon>Suillineae</taxon>
        <taxon>Suillaceae</taxon>
        <taxon>Suillus</taxon>
    </lineage>
</organism>
<gene>
    <name evidence="1" type="ORF">CY34DRAFT_52722</name>
</gene>
<accession>A0A0D0AN47</accession>
<feature type="non-terminal residue" evidence="1">
    <location>
        <position position="1"/>
    </location>
</feature>
<dbReference type="OrthoDB" id="2649623at2759"/>
<evidence type="ECO:0000313" key="2">
    <source>
        <dbReference type="Proteomes" id="UP000054485"/>
    </source>
</evidence>
<reference evidence="1 2" key="1">
    <citation type="submission" date="2014-04" db="EMBL/GenBank/DDBJ databases">
        <authorList>
            <consortium name="DOE Joint Genome Institute"/>
            <person name="Kuo A."/>
            <person name="Ruytinx J."/>
            <person name="Rineau F."/>
            <person name="Colpaert J."/>
            <person name="Kohler A."/>
            <person name="Nagy L.G."/>
            <person name="Floudas D."/>
            <person name="Copeland A."/>
            <person name="Barry K.W."/>
            <person name="Cichocki N."/>
            <person name="Veneault-Fourrey C."/>
            <person name="LaButti K."/>
            <person name="Lindquist E.A."/>
            <person name="Lipzen A."/>
            <person name="Lundell T."/>
            <person name="Morin E."/>
            <person name="Murat C."/>
            <person name="Sun H."/>
            <person name="Tunlid A."/>
            <person name="Henrissat B."/>
            <person name="Grigoriev I.V."/>
            <person name="Hibbett D.S."/>
            <person name="Martin F."/>
            <person name="Nordberg H.P."/>
            <person name="Cantor M.N."/>
            <person name="Hua S.X."/>
        </authorList>
    </citation>
    <scope>NUCLEOTIDE SEQUENCE [LARGE SCALE GENOMIC DNA]</scope>
    <source>
        <strain evidence="1 2">UH-Slu-Lm8-n1</strain>
    </source>
</reference>
<dbReference type="EMBL" id="KN835599">
    <property type="protein sequence ID" value="KIK35672.1"/>
    <property type="molecule type" value="Genomic_DNA"/>
</dbReference>
<evidence type="ECO:0000313" key="1">
    <source>
        <dbReference type="EMBL" id="KIK35672.1"/>
    </source>
</evidence>
<reference evidence="2" key="2">
    <citation type="submission" date="2015-01" db="EMBL/GenBank/DDBJ databases">
        <title>Evolutionary Origins and Diversification of the Mycorrhizal Mutualists.</title>
        <authorList>
            <consortium name="DOE Joint Genome Institute"/>
            <consortium name="Mycorrhizal Genomics Consortium"/>
            <person name="Kohler A."/>
            <person name="Kuo A."/>
            <person name="Nagy L.G."/>
            <person name="Floudas D."/>
            <person name="Copeland A."/>
            <person name="Barry K.W."/>
            <person name="Cichocki N."/>
            <person name="Veneault-Fourrey C."/>
            <person name="LaButti K."/>
            <person name="Lindquist E.A."/>
            <person name="Lipzen A."/>
            <person name="Lundell T."/>
            <person name="Morin E."/>
            <person name="Murat C."/>
            <person name="Riley R."/>
            <person name="Ohm R."/>
            <person name="Sun H."/>
            <person name="Tunlid A."/>
            <person name="Henrissat B."/>
            <person name="Grigoriev I.V."/>
            <person name="Hibbett D.S."/>
            <person name="Martin F."/>
        </authorList>
    </citation>
    <scope>NUCLEOTIDE SEQUENCE [LARGE SCALE GENOMIC DNA]</scope>
    <source>
        <strain evidence="2">UH-Slu-Lm8-n1</strain>
    </source>
</reference>
<keyword evidence="2" id="KW-1185">Reference proteome</keyword>
<dbReference type="STRING" id="930992.A0A0D0AN47"/>
<feature type="non-terminal residue" evidence="1">
    <location>
        <position position="109"/>
    </location>
</feature>